<evidence type="ECO:0000256" key="7">
    <source>
        <dbReference type="ARBA" id="ARBA00022562"/>
    </source>
</evidence>
<dbReference type="Proteomes" id="UP000170217">
    <property type="component" value="Segment"/>
</dbReference>
<comment type="subunit">
    <text evidence="14">Interacts with host PML-4 and PML-5; this interaction promotes efficient subnuclear targeting of E1B-55K to PML nuclear bodies. Interacts with E4-ORF3 protein. Interacts with E4-ORF6 protein.</text>
</comment>
<dbReference type="SUPFAM" id="SSF51126">
    <property type="entry name" value="Pectin lyase-like"/>
    <property type="match status" value="1"/>
</dbReference>
<keyword evidence="8" id="KW-0945">Host-virus interaction</keyword>
<dbReference type="GO" id="GO:0030430">
    <property type="term" value="C:host cell cytoplasm"/>
    <property type="evidence" value="ECO:0007669"/>
    <property type="project" value="UniProtKB-SubCell"/>
</dbReference>
<dbReference type="GO" id="GO:0042025">
    <property type="term" value="C:host cell nucleus"/>
    <property type="evidence" value="ECO:0007669"/>
    <property type="project" value="UniProtKB-SubCell"/>
</dbReference>
<evidence type="ECO:0000256" key="11">
    <source>
        <dbReference type="ARBA" id="ARBA00030428"/>
    </source>
</evidence>
<comment type="subcellular location">
    <subcellularLocation>
        <location evidence="2">Host cytoplasm</location>
    </subcellularLocation>
    <subcellularLocation>
        <location evidence="1">Host nucleus</location>
    </subcellularLocation>
</comment>
<reference evidence="17 18" key="1">
    <citation type="journal article" date="2015" name="J. Gen. Virol.">
        <title>Phylogenomic evidence for recombination of adenoviruses in wild gorillas.</title>
        <authorList>
            <person name="Hoppe E."/>
            <person name="Pauly M."/>
            <person name="Robbins M."/>
            <person name="Gray M."/>
            <person name="Kujirakwinja D."/>
            <person name="Nishuli R."/>
            <person name="Boji Mungu-Akonkwa D.D."/>
            <person name="Leendertz F.H."/>
            <person name="Ehlers B."/>
        </authorList>
    </citation>
    <scope>NUCLEOTIDE SEQUENCE [LARGE SCALE GENOMIC DNA]</scope>
    <source>
        <strain evidence="17">DRC Kahuzi Gorilla beringei graueri 6759</strain>
    </source>
</reference>
<organism evidence="17 18">
    <name type="scientific">Human mastadenovirus B</name>
    <dbReference type="NCBI Taxonomy" id="108098"/>
    <lineage>
        <taxon>Viruses</taxon>
        <taxon>Varidnaviria</taxon>
        <taxon>Bamfordvirae</taxon>
        <taxon>Preplasmiviricota</taxon>
        <taxon>Polisuviricotina</taxon>
        <taxon>Pharingeaviricetes</taxon>
        <taxon>Rowavirales</taxon>
        <taxon>Adenoviridae</taxon>
        <taxon>Mastadenovirus</taxon>
        <taxon>Mastadenovirus blackbeardi</taxon>
    </lineage>
</organism>
<dbReference type="EMBL" id="KT069550">
    <property type="protein sequence ID" value="AKQ98373.1"/>
    <property type="molecule type" value="Genomic_DNA"/>
</dbReference>
<keyword evidence="10" id="KW-1119">Modulation of host cell apoptosis by virus</keyword>
<protein>
    <recommendedName>
        <fullName evidence="4">E1B 55 kDa protein</fullName>
    </recommendedName>
    <alternativeName>
        <fullName evidence="11">E1B protein, large T-antigen</fullName>
    </alternativeName>
    <alternativeName>
        <fullName evidence="12">E1B-495R</fullName>
    </alternativeName>
</protein>
<evidence type="ECO:0000313" key="17">
    <source>
        <dbReference type="EMBL" id="AKQ98373.1"/>
    </source>
</evidence>
<evidence type="ECO:0000256" key="5">
    <source>
        <dbReference type="ARBA" id="ARBA00022518"/>
    </source>
</evidence>
<evidence type="ECO:0000256" key="10">
    <source>
        <dbReference type="ARBA" id="ARBA00023323"/>
    </source>
</evidence>
<evidence type="ECO:0000259" key="16">
    <source>
        <dbReference type="Pfam" id="PF04623"/>
    </source>
</evidence>
<proteinExistence type="inferred from homology"/>
<comment type="similarity">
    <text evidence="3">Belongs to the adenoviridae E1B 55 kDa protein family.</text>
</comment>
<dbReference type="Pfam" id="PF01696">
    <property type="entry name" value="Adeno_E1B_55K"/>
    <property type="match status" value="1"/>
</dbReference>
<evidence type="ECO:0000256" key="13">
    <source>
        <dbReference type="ARBA" id="ARBA00046084"/>
    </source>
</evidence>
<evidence type="ECO:0000256" key="9">
    <source>
        <dbReference type="ARBA" id="ARBA00023200"/>
    </source>
</evidence>
<evidence type="ECO:0000256" key="3">
    <source>
        <dbReference type="ARBA" id="ARBA00008605"/>
    </source>
</evidence>
<evidence type="ECO:0000256" key="4">
    <source>
        <dbReference type="ARBA" id="ARBA00022118"/>
    </source>
</evidence>
<keyword evidence="9" id="KW-1035">Host cytoplasm</keyword>
<feature type="domain" description="Adenovirus E1B protein N-terminal" evidence="16">
    <location>
        <begin position="1"/>
        <end position="67"/>
    </location>
</feature>
<dbReference type="InterPro" id="IPR011050">
    <property type="entry name" value="Pectin_lyase_fold/virulence"/>
</dbReference>
<evidence type="ECO:0000256" key="15">
    <source>
        <dbReference type="SAM" id="MobiDB-lite"/>
    </source>
</evidence>
<keyword evidence="5" id="KW-0244">Early protein</keyword>
<comment type="function">
    <text evidence="13">Plays a major role to prevent cellular inhibition of viral genome replication. Assembles an SCF-like E3 ubiquitin ligase complex based on the cellular proteins ELOB, ELOC, CUL5 and RBX1, in cooperation with viral E4orf6. This viral RING-type ligase ubiquitinates cellular substrates and targets them to proteasomal degradation: TP53/p53, LIG4, MRE11-RAD50-NBS1 (MRN) complex, ITGA3, DAXX and BLM. E1B-55K probably acts as the substrate-specific adapter of the SCF-like E3 ubiquitin ligase complex. Degradation of host TP53/p53 activity is essential for preventing E1A-induced TP53 accumulation that would otherwise lead to cell apoptosis and growth arrest. E1B-55K also inactivates TP53 transcription-factor activity by binding its transactivation domain. E1B-55K also functions as a SUMO1 E3 ligase for TP53 which causes the latter to be sequestered in promyelocytic leukemia (PML) nuclear bodies thereby contributing to maximal inhibition of TP53 function.</text>
</comment>
<keyword evidence="7" id="KW-1048">Host nucleus</keyword>
<evidence type="ECO:0000256" key="8">
    <source>
        <dbReference type="ARBA" id="ARBA00022581"/>
    </source>
</evidence>
<dbReference type="GO" id="GO:0052150">
    <property type="term" value="P:symbiont-mediated perturbation of host apoptosis"/>
    <property type="evidence" value="ECO:0007669"/>
    <property type="project" value="UniProtKB-KW"/>
</dbReference>
<name>A0A0K0PWZ3_9ADEN</name>
<dbReference type="InterPro" id="IPR002612">
    <property type="entry name" value="Adeno_E1B_55kDa"/>
</dbReference>
<keyword evidence="6" id="KW-0597">Phosphoprotein</keyword>
<evidence type="ECO:0000256" key="12">
    <source>
        <dbReference type="ARBA" id="ARBA00031863"/>
    </source>
</evidence>
<evidence type="ECO:0000256" key="6">
    <source>
        <dbReference type="ARBA" id="ARBA00022553"/>
    </source>
</evidence>
<feature type="region of interest" description="Disordered" evidence="15">
    <location>
        <begin position="1"/>
        <end position="116"/>
    </location>
</feature>
<sequence>MDPPNPLQQGIRFGFHSSSFVENMEGSQDEDNLRLLASAASGRSRDPETPTGNASGSGGGAAGGQSESRPGPSGGGGGGVADLFPELRRVLTRSTSSGQDRGIKRERNPSGHNSRTELALSLMSRRRPETVWWHEVQSEGRDEVSILQEKYSLEQLKTCWLEPEDDWEVAIRNYAKISLRPDKQYRITKKINIRNACYISGNGAEVIIETQDKAAFRCCMMGMWPGVVGMEAVTLMNIRFRGDGYNGIVFMANTKLILHGCSFFGFNNTCVEAWGQASVRGCSFYACWIATSGRVKSQLSVKKCMFERCNLGILNEGEARVRHCAATETGCFILIKGNASVKHNMICGPSDERPYQMLTCAGGHCNMLATVHIVFHARKKWPVFEHNVMTKCTMHIGGRRGMFMPYQCNMNHVKVMLEPDAFSRMSLTGIFDMNVQLWKILRYDDTKSRVRACECGGKHARFQPVCVDVTEDLRPDHLVLACTGAEFGSSGEETD</sequence>
<dbReference type="InterPro" id="IPR006717">
    <property type="entry name" value="Adeno_E1B_55K_N"/>
</dbReference>
<evidence type="ECO:0000256" key="1">
    <source>
        <dbReference type="ARBA" id="ARBA00004147"/>
    </source>
</evidence>
<dbReference type="Pfam" id="PF04623">
    <property type="entry name" value="Adeno_E1B_55K_N"/>
    <property type="match status" value="1"/>
</dbReference>
<evidence type="ECO:0000256" key="14">
    <source>
        <dbReference type="ARBA" id="ARBA00046912"/>
    </source>
</evidence>
<evidence type="ECO:0000256" key="2">
    <source>
        <dbReference type="ARBA" id="ARBA00004192"/>
    </source>
</evidence>
<evidence type="ECO:0000313" key="18">
    <source>
        <dbReference type="Proteomes" id="UP000170217"/>
    </source>
</evidence>
<accession>A0A0K0PWZ3</accession>